<accession>A0A2V3A6E2</accession>
<comment type="caution">
    <text evidence="1">The sequence shown here is derived from an EMBL/GenBank/DDBJ whole genome shotgun (WGS) entry which is preliminary data.</text>
</comment>
<reference evidence="1 2" key="1">
    <citation type="submission" date="2018-05" db="EMBL/GenBank/DDBJ databases">
        <title>Freshwater and sediment microbial communities from various areas in North America, analyzing microbe dynamics in response to fracking.</title>
        <authorList>
            <person name="Lamendella R."/>
        </authorList>
    </citation>
    <scope>NUCLEOTIDE SEQUENCE [LARGE SCALE GENOMIC DNA]</scope>
    <source>
        <strain evidence="1 2">15_TX</strain>
    </source>
</reference>
<dbReference type="RefSeq" id="WP_258309272.1">
    <property type="nucleotide sequence ID" value="NZ_QGTW01000002.1"/>
</dbReference>
<dbReference type="EMBL" id="QGTW01000002">
    <property type="protein sequence ID" value="PWW31319.1"/>
    <property type="molecule type" value="Genomic_DNA"/>
</dbReference>
<dbReference type="Proteomes" id="UP000247150">
    <property type="component" value="Unassembled WGS sequence"/>
</dbReference>
<gene>
    <name evidence="1" type="ORF">DFO73_102315</name>
</gene>
<dbReference type="InterPro" id="IPR036388">
    <property type="entry name" value="WH-like_DNA-bd_sf"/>
</dbReference>
<name>A0A2V3A6E2_9BACI</name>
<sequence>MIEESHQKTMRMLSLFERLSQGDVIKKQEEAEHFHVSEKAIQRDIKDLRTYFSNYKYNSLSKSIIFIRKEKGYILRRSNNIGLTAEDVWGIARLLIENRALPEIQLKQVMLPAVLAAKKLGLKKLYMPFDERLPVLEFKDLEIVYITSLEEVILTLMGKGPSRCSLSESNREPFELY</sequence>
<dbReference type="Gene3D" id="1.10.10.10">
    <property type="entry name" value="Winged helix-like DNA-binding domain superfamily/Winged helix DNA-binding domain"/>
    <property type="match status" value="1"/>
</dbReference>
<organism evidence="1 2">
    <name type="scientific">Cytobacillus oceanisediminis</name>
    <dbReference type="NCBI Taxonomy" id="665099"/>
    <lineage>
        <taxon>Bacteria</taxon>
        <taxon>Bacillati</taxon>
        <taxon>Bacillota</taxon>
        <taxon>Bacilli</taxon>
        <taxon>Bacillales</taxon>
        <taxon>Bacillaceae</taxon>
        <taxon>Cytobacillus</taxon>
    </lineage>
</organism>
<proteinExistence type="predicted"/>
<evidence type="ECO:0000313" key="2">
    <source>
        <dbReference type="Proteomes" id="UP000247150"/>
    </source>
</evidence>
<evidence type="ECO:0000313" key="1">
    <source>
        <dbReference type="EMBL" id="PWW31319.1"/>
    </source>
</evidence>
<protein>
    <submittedName>
        <fullName evidence="1">HTH domain-containing protein</fullName>
    </submittedName>
</protein>
<dbReference type="AlphaFoldDB" id="A0A2V3A6E2"/>